<comment type="caution">
    <text evidence="2">The sequence shown here is derived from an EMBL/GenBank/DDBJ whole genome shotgun (WGS) entry which is preliminary data.</text>
</comment>
<dbReference type="PANTHER" id="PTHR37308:SF1">
    <property type="entry name" value="POLYPRENYL-PHOSPHATE TRANSPORTER"/>
    <property type="match status" value="1"/>
</dbReference>
<feature type="transmembrane region" description="Helical" evidence="1">
    <location>
        <begin position="105"/>
        <end position="122"/>
    </location>
</feature>
<feature type="transmembrane region" description="Helical" evidence="1">
    <location>
        <begin position="202"/>
        <end position="223"/>
    </location>
</feature>
<accession>A0A2H0RAS4</accession>
<evidence type="ECO:0000256" key="1">
    <source>
        <dbReference type="SAM" id="Phobius"/>
    </source>
</evidence>
<evidence type="ECO:0000313" key="3">
    <source>
        <dbReference type="Proteomes" id="UP000230214"/>
    </source>
</evidence>
<feature type="transmembrane region" description="Helical" evidence="1">
    <location>
        <begin position="275"/>
        <end position="296"/>
    </location>
</feature>
<dbReference type="Pfam" id="PF04018">
    <property type="entry name" value="VCA0040-like"/>
    <property type="match status" value="1"/>
</dbReference>
<dbReference type="Proteomes" id="UP000230214">
    <property type="component" value="Unassembled WGS sequence"/>
</dbReference>
<name>A0A2H0RAS4_UNCKA</name>
<proteinExistence type="predicted"/>
<feature type="transmembrane region" description="Helical" evidence="1">
    <location>
        <begin position="160"/>
        <end position="187"/>
    </location>
</feature>
<sequence length="305" mass="33347">MKPTKKRTSKDYGRLFLNGFLMGSADIVPGVSGGTMAFILGIYEELVHSISQINKKLIQNLLNLKIKEIFKTFPWPFLLALGSGIITAIALLSHTLEWLLENQPIYVWSFFLGLVIASIPTITNGIKVWTISKIILFIIGTLVAYILIGLTPATTPNSPFFIFFSGMLASMAMILPGISGSFILVLLGKYKEVLHAVNARDIVTLSLVGTGATVGLVSFSKILDYVFKKYHDYAIAVLAGFVLGAIRKIWPYKNMVPVMVDNQTVFNEINVLPPINMTLLISLALIGCGALLISIINKAASKKLP</sequence>
<reference evidence="2 3" key="1">
    <citation type="submission" date="2017-09" db="EMBL/GenBank/DDBJ databases">
        <title>Depth-based differentiation of microbial function through sediment-hosted aquifers and enrichment of novel symbionts in the deep terrestrial subsurface.</title>
        <authorList>
            <person name="Probst A.J."/>
            <person name="Ladd B."/>
            <person name="Jarett J.K."/>
            <person name="Geller-Mcgrath D.E."/>
            <person name="Sieber C.M."/>
            <person name="Emerson J.B."/>
            <person name="Anantharaman K."/>
            <person name="Thomas B.C."/>
            <person name="Malmstrom R."/>
            <person name="Stieglmeier M."/>
            <person name="Klingl A."/>
            <person name="Woyke T."/>
            <person name="Ryan C.M."/>
            <person name="Banfield J.F."/>
        </authorList>
    </citation>
    <scope>NUCLEOTIDE SEQUENCE [LARGE SCALE GENOMIC DNA]</scope>
    <source>
        <strain evidence="2">CG10_big_fil_rev_8_21_14_0_10_32_10</strain>
    </source>
</reference>
<evidence type="ECO:0000313" key="2">
    <source>
        <dbReference type="EMBL" id="PIR43633.1"/>
    </source>
</evidence>
<feature type="transmembrane region" description="Helical" evidence="1">
    <location>
        <begin position="128"/>
        <end position="148"/>
    </location>
</feature>
<dbReference type="InterPro" id="IPR007163">
    <property type="entry name" value="VCA0040-like"/>
</dbReference>
<dbReference type="PANTHER" id="PTHR37308">
    <property type="entry name" value="INTEGRAL MEMBRANE PROTEIN"/>
    <property type="match status" value="1"/>
</dbReference>
<organism evidence="2 3">
    <name type="scientific">candidate division WWE3 bacterium CG10_big_fil_rev_8_21_14_0_10_32_10</name>
    <dbReference type="NCBI Taxonomy" id="1975090"/>
    <lineage>
        <taxon>Bacteria</taxon>
        <taxon>Katanobacteria</taxon>
    </lineage>
</organism>
<feature type="transmembrane region" description="Helical" evidence="1">
    <location>
        <begin position="73"/>
        <end position="93"/>
    </location>
</feature>
<protein>
    <submittedName>
        <fullName evidence="2">DUF368 domain-containing protein</fullName>
    </submittedName>
</protein>
<gene>
    <name evidence="2" type="ORF">COV24_01745</name>
</gene>
<dbReference type="AlphaFoldDB" id="A0A2H0RAS4"/>
<feature type="transmembrane region" description="Helical" evidence="1">
    <location>
        <begin position="230"/>
        <end position="250"/>
    </location>
</feature>
<keyword evidence="1" id="KW-0812">Transmembrane</keyword>
<keyword evidence="1" id="KW-0472">Membrane</keyword>
<keyword evidence="1" id="KW-1133">Transmembrane helix</keyword>
<dbReference type="EMBL" id="PCXU01000016">
    <property type="protein sequence ID" value="PIR43633.1"/>
    <property type="molecule type" value="Genomic_DNA"/>
</dbReference>